<keyword evidence="1" id="KW-1133">Transmembrane helix</keyword>
<keyword evidence="1" id="KW-0472">Membrane</keyword>
<dbReference type="OrthoDB" id="371372at2"/>
<feature type="transmembrane region" description="Helical" evidence="1">
    <location>
        <begin position="42"/>
        <end position="61"/>
    </location>
</feature>
<dbReference type="PATRIC" id="fig|1125699.3.peg.2059"/>
<evidence type="ECO:0008006" key="4">
    <source>
        <dbReference type="Google" id="ProtNLM"/>
    </source>
</evidence>
<gene>
    <name evidence="2" type="ORF">HMPREF9194_02039</name>
</gene>
<accession>S3K0E4</accession>
<proteinExistence type="predicted"/>
<name>S3K0E4_TREMA</name>
<dbReference type="STRING" id="1125699.HMPREF9194_02039"/>
<dbReference type="EMBL" id="ATFF01000006">
    <property type="protein sequence ID" value="EPF31688.1"/>
    <property type="molecule type" value="Genomic_DNA"/>
</dbReference>
<dbReference type="RefSeq" id="WP_016526297.1">
    <property type="nucleotide sequence ID" value="NZ_KE332518.1"/>
</dbReference>
<dbReference type="eggNOG" id="ENOG502ZEAI">
    <property type="taxonomic scope" value="Bacteria"/>
</dbReference>
<evidence type="ECO:0000256" key="1">
    <source>
        <dbReference type="SAM" id="Phobius"/>
    </source>
</evidence>
<evidence type="ECO:0000313" key="2">
    <source>
        <dbReference type="EMBL" id="EPF31688.1"/>
    </source>
</evidence>
<keyword evidence="1" id="KW-0812">Transmembrane</keyword>
<comment type="caution">
    <text evidence="2">The sequence shown here is derived from an EMBL/GenBank/DDBJ whole genome shotgun (WGS) entry which is preliminary data.</text>
</comment>
<reference evidence="2 3" key="1">
    <citation type="submission" date="2013-04" db="EMBL/GenBank/DDBJ databases">
        <title>The Genome Sequence of Treponema maltophilum ATCC 51939.</title>
        <authorList>
            <consortium name="The Broad Institute Genomics Platform"/>
            <person name="Earl A."/>
            <person name="Ward D."/>
            <person name="Feldgarden M."/>
            <person name="Gevers D."/>
            <person name="Leonetti C."/>
            <person name="Blanton J.M."/>
            <person name="Dewhirst F.E."/>
            <person name="Izard J."/>
            <person name="Walker B."/>
            <person name="Young S."/>
            <person name="Zeng Q."/>
            <person name="Gargeya S."/>
            <person name="Fitzgerald M."/>
            <person name="Haas B."/>
            <person name="Abouelleil A."/>
            <person name="Allen A.W."/>
            <person name="Alvarado L."/>
            <person name="Arachchi H.M."/>
            <person name="Berlin A.M."/>
            <person name="Chapman S.B."/>
            <person name="Gainer-Dewar J."/>
            <person name="Goldberg J."/>
            <person name="Griggs A."/>
            <person name="Gujja S."/>
            <person name="Hansen M."/>
            <person name="Howarth C."/>
            <person name="Imamovic A."/>
            <person name="Ireland A."/>
            <person name="Larimer J."/>
            <person name="McCowan C."/>
            <person name="Murphy C."/>
            <person name="Pearson M."/>
            <person name="Poon T.W."/>
            <person name="Priest M."/>
            <person name="Roberts A."/>
            <person name="Saif S."/>
            <person name="Shea T."/>
            <person name="Sisk P."/>
            <person name="Sykes S."/>
            <person name="Wortman J."/>
            <person name="Nusbaum C."/>
            <person name="Birren B."/>
        </authorList>
    </citation>
    <scope>NUCLEOTIDE SEQUENCE [LARGE SCALE GENOMIC DNA]</scope>
    <source>
        <strain evidence="2 3">ATCC 51939</strain>
    </source>
</reference>
<protein>
    <recommendedName>
        <fullName evidence="4">Lipopolysaccharide assembly protein A domain-containing protein</fullName>
    </recommendedName>
</protein>
<organism evidence="2 3">
    <name type="scientific">Treponema maltophilum ATCC 51939</name>
    <dbReference type="NCBI Taxonomy" id="1125699"/>
    <lineage>
        <taxon>Bacteria</taxon>
        <taxon>Pseudomonadati</taxon>
        <taxon>Spirochaetota</taxon>
        <taxon>Spirochaetia</taxon>
        <taxon>Spirochaetales</taxon>
        <taxon>Treponemataceae</taxon>
        <taxon>Treponema</taxon>
    </lineage>
</organism>
<sequence length="111" mass="12335">MPWKFILFIFFLILGAVFTGLNLGNACNINLGFKTFEQIPVFLTILFAFLAGILVTLPFALSRGKKEPAIKPEKGLKNKKQLSPEVLAAVEDLPYAEAVERVKASKNNKRP</sequence>
<dbReference type="AlphaFoldDB" id="S3K0E4"/>
<dbReference type="Proteomes" id="UP000014541">
    <property type="component" value="Unassembled WGS sequence"/>
</dbReference>
<dbReference type="HOGENOM" id="CLU_2157256_0_0_12"/>
<keyword evidence="3" id="KW-1185">Reference proteome</keyword>
<evidence type="ECO:0000313" key="3">
    <source>
        <dbReference type="Proteomes" id="UP000014541"/>
    </source>
</evidence>